<dbReference type="InParanoid" id="D8TL79"/>
<evidence type="ECO:0000256" key="1">
    <source>
        <dbReference type="SAM" id="MobiDB-lite"/>
    </source>
</evidence>
<accession>D8TL79</accession>
<evidence type="ECO:0000313" key="3">
    <source>
        <dbReference type="Proteomes" id="UP000001058"/>
    </source>
</evidence>
<feature type="region of interest" description="Disordered" evidence="1">
    <location>
        <begin position="46"/>
        <end position="110"/>
    </location>
</feature>
<gene>
    <name evidence="2" type="ORF">VOLCADRAFT_87387</name>
</gene>
<organism evidence="3">
    <name type="scientific">Volvox carteri f. nagariensis</name>
    <dbReference type="NCBI Taxonomy" id="3068"/>
    <lineage>
        <taxon>Eukaryota</taxon>
        <taxon>Viridiplantae</taxon>
        <taxon>Chlorophyta</taxon>
        <taxon>core chlorophytes</taxon>
        <taxon>Chlorophyceae</taxon>
        <taxon>CS clade</taxon>
        <taxon>Chlamydomonadales</taxon>
        <taxon>Volvocaceae</taxon>
        <taxon>Volvox</taxon>
    </lineage>
</organism>
<reference evidence="2 3" key="1">
    <citation type="journal article" date="2010" name="Science">
        <title>Genomic analysis of organismal complexity in the multicellular green alga Volvox carteri.</title>
        <authorList>
            <person name="Prochnik S.E."/>
            <person name="Umen J."/>
            <person name="Nedelcu A.M."/>
            <person name="Hallmann A."/>
            <person name="Miller S.M."/>
            <person name="Nishii I."/>
            <person name="Ferris P."/>
            <person name="Kuo A."/>
            <person name="Mitros T."/>
            <person name="Fritz-Laylin L.K."/>
            <person name="Hellsten U."/>
            <person name="Chapman J."/>
            <person name="Simakov O."/>
            <person name="Rensing S.A."/>
            <person name="Terry A."/>
            <person name="Pangilinan J."/>
            <person name="Kapitonov V."/>
            <person name="Jurka J."/>
            <person name="Salamov A."/>
            <person name="Shapiro H."/>
            <person name="Schmutz J."/>
            <person name="Grimwood J."/>
            <person name="Lindquist E."/>
            <person name="Lucas S."/>
            <person name="Grigoriev I.V."/>
            <person name="Schmitt R."/>
            <person name="Kirk D."/>
            <person name="Rokhsar D.S."/>
        </authorList>
    </citation>
    <scope>NUCLEOTIDE SEQUENCE [LARGE SCALE GENOMIC DNA]</scope>
    <source>
        <strain evidence="3">f. Nagariensis / Eve</strain>
    </source>
</reference>
<evidence type="ECO:0000313" key="2">
    <source>
        <dbReference type="EMBL" id="EFJ51824.1"/>
    </source>
</evidence>
<dbReference type="EMBL" id="GL378326">
    <property type="protein sequence ID" value="EFJ51824.1"/>
    <property type="molecule type" value="Genomic_DNA"/>
</dbReference>
<dbReference type="RefSeq" id="XP_002947234.1">
    <property type="nucleotide sequence ID" value="XM_002947188.1"/>
</dbReference>
<keyword evidence="3" id="KW-1185">Reference proteome</keyword>
<dbReference type="KEGG" id="vcn:VOLCADRAFT_87387"/>
<name>D8TL79_VOLCA</name>
<dbReference type="Proteomes" id="UP000001058">
    <property type="component" value="Unassembled WGS sequence"/>
</dbReference>
<sequence length="189" mass="20236">MNRKIESKGVLAKWGTAGMVAASRVNPEPKEGTYRERQRGGMLQALSAPHNDMERQTDPTSRGRQWAGIRGNAGMPTKGSRPACKPIPPAGETGMTHPTRHRNTLGAGQSTLNVDLPPSGYNGFVVGADFRSNGRAFLDKVKADFRNMRAFPVPTAALVGCRAVLALVIRSSLNMFPNVGSTPPSLLLS</sequence>
<dbReference type="GeneID" id="9620197"/>
<dbReference type="AlphaFoldDB" id="D8TL79"/>
<proteinExistence type="predicted"/>
<protein>
    <submittedName>
        <fullName evidence="2">Uncharacterized protein</fullName>
    </submittedName>
</protein>